<evidence type="ECO:0000256" key="2">
    <source>
        <dbReference type="PROSITE-ProRule" id="PRU00267"/>
    </source>
</evidence>
<dbReference type="GO" id="GO:0005634">
    <property type="term" value="C:nucleus"/>
    <property type="evidence" value="ECO:0007669"/>
    <property type="project" value="UniProtKB-UniRule"/>
</dbReference>
<name>A0A177WY37_BATDL</name>
<sequence>MSSRFLSGGFTKSSVFSSYSYTSSITSSYTRYDTVRSPFLSCRHLAGLSTSKPVNKVALKRKVTQNILKNMPALPQIVPPVKPGNSYSFFVKSNAETFKDCPPELSAKKVVWASKKIAEMWHNTSPSAKKLYFDKASVALEKYKKDYAEYLKKLTPAHHTLIRKINVMRKALGKKVQKPPVNVHLPKRPTSAMFCFMRDAGALPHSKLADLIGENATSTLVKRTSALSKVWNGMSSGDREKYTDEYKRAYEQWFKENAKYLANTKESTQTITDMMAALTKNARAQVMPKKKLVKKVKKIVKKVVKRKLVVKKSTKKLVAKRTVKKSAKKPAAKKTTAKKTAAKKTVKKTVKKSAKKPAAKKVAKRKA</sequence>
<proteinExistence type="predicted"/>
<dbReference type="SMART" id="SM00398">
    <property type="entry name" value="HMG"/>
    <property type="match status" value="2"/>
</dbReference>
<protein>
    <recommendedName>
        <fullName evidence="4">HMG box domain-containing protein</fullName>
    </recommendedName>
</protein>
<organism evidence="5 6">
    <name type="scientific">Batrachochytrium dendrobatidis (strain JEL423)</name>
    <dbReference type="NCBI Taxonomy" id="403673"/>
    <lineage>
        <taxon>Eukaryota</taxon>
        <taxon>Fungi</taxon>
        <taxon>Fungi incertae sedis</taxon>
        <taxon>Chytridiomycota</taxon>
        <taxon>Chytridiomycota incertae sedis</taxon>
        <taxon>Chytridiomycetes</taxon>
        <taxon>Rhizophydiales</taxon>
        <taxon>Rhizophydiales incertae sedis</taxon>
        <taxon>Batrachochytrium</taxon>
    </lineage>
</organism>
<dbReference type="PANTHER" id="PTHR48112:SF22">
    <property type="entry name" value="MITOCHONDRIAL TRANSCRIPTION FACTOR A, ISOFORM B"/>
    <property type="match status" value="1"/>
</dbReference>
<feature type="region of interest" description="Disordered" evidence="3">
    <location>
        <begin position="318"/>
        <end position="367"/>
    </location>
</feature>
<dbReference type="InterPro" id="IPR009071">
    <property type="entry name" value="HMG_box_dom"/>
</dbReference>
<dbReference type="AlphaFoldDB" id="A0A177WY37"/>
<feature type="domain" description="HMG box" evidence="4">
    <location>
        <begin position="186"/>
        <end position="261"/>
    </location>
</feature>
<evidence type="ECO:0000259" key="4">
    <source>
        <dbReference type="PROSITE" id="PS50118"/>
    </source>
</evidence>
<dbReference type="STRING" id="403673.A0A177WY37"/>
<dbReference type="InterPro" id="IPR036910">
    <property type="entry name" value="HMG_box_dom_sf"/>
</dbReference>
<keyword evidence="1 2" id="KW-0238">DNA-binding</keyword>
<feature type="DNA-binding region" description="HMG box" evidence="2">
    <location>
        <begin position="186"/>
        <end position="261"/>
    </location>
</feature>
<evidence type="ECO:0000256" key="1">
    <source>
        <dbReference type="ARBA" id="ARBA00023125"/>
    </source>
</evidence>
<dbReference type="Proteomes" id="UP000077115">
    <property type="component" value="Unassembled WGS sequence"/>
</dbReference>
<evidence type="ECO:0000256" key="3">
    <source>
        <dbReference type="SAM" id="MobiDB-lite"/>
    </source>
</evidence>
<feature type="DNA-binding region" description="HMG box" evidence="2">
    <location>
        <begin position="80"/>
        <end position="151"/>
    </location>
</feature>
<evidence type="ECO:0000313" key="6">
    <source>
        <dbReference type="Proteomes" id="UP000077115"/>
    </source>
</evidence>
<dbReference type="Pfam" id="PF00505">
    <property type="entry name" value="HMG_box"/>
    <property type="match status" value="1"/>
</dbReference>
<dbReference type="VEuPathDB" id="FungiDB:BDEG_27555"/>
<keyword evidence="2" id="KW-0539">Nucleus</keyword>
<dbReference type="PROSITE" id="PS50118">
    <property type="entry name" value="HMG_BOX_2"/>
    <property type="match status" value="2"/>
</dbReference>
<dbReference type="EMBL" id="DS022312">
    <property type="protein sequence ID" value="OAJ44310.1"/>
    <property type="molecule type" value="Genomic_DNA"/>
</dbReference>
<accession>A0A177WY37</accession>
<dbReference type="SUPFAM" id="SSF47095">
    <property type="entry name" value="HMG-box"/>
    <property type="match status" value="2"/>
</dbReference>
<dbReference type="Gene3D" id="1.10.30.10">
    <property type="entry name" value="High mobility group box domain"/>
    <property type="match status" value="2"/>
</dbReference>
<gene>
    <name evidence="5" type="ORF">BDEG_27555</name>
</gene>
<dbReference type="CDD" id="cd00084">
    <property type="entry name" value="HMG-box_SF"/>
    <property type="match status" value="1"/>
</dbReference>
<reference evidence="5 6" key="2">
    <citation type="submission" date="2016-05" db="EMBL/GenBank/DDBJ databases">
        <title>Lineage-specific infection strategies underlie the spectrum of fungal disease in amphibians.</title>
        <authorList>
            <person name="Cuomo C.A."/>
            <person name="Farrer R.A."/>
            <person name="James T."/>
            <person name="Longcore J."/>
            <person name="Birren B."/>
        </authorList>
    </citation>
    <scope>NUCLEOTIDE SEQUENCE [LARGE SCALE GENOMIC DNA]</scope>
    <source>
        <strain evidence="5 6">JEL423</strain>
    </source>
</reference>
<evidence type="ECO:0000313" key="5">
    <source>
        <dbReference type="EMBL" id="OAJ44310.1"/>
    </source>
</evidence>
<dbReference type="GO" id="GO:0003677">
    <property type="term" value="F:DNA binding"/>
    <property type="evidence" value="ECO:0007669"/>
    <property type="project" value="UniProtKB-UniRule"/>
</dbReference>
<dbReference type="PANTHER" id="PTHR48112">
    <property type="entry name" value="HIGH MOBILITY GROUP PROTEIN DSP1"/>
    <property type="match status" value="1"/>
</dbReference>
<reference evidence="5 6" key="1">
    <citation type="submission" date="2006-10" db="EMBL/GenBank/DDBJ databases">
        <title>The Genome Sequence of Batrachochytrium dendrobatidis JEL423.</title>
        <authorList>
            <consortium name="The Broad Institute Genome Sequencing Platform"/>
            <person name="Birren B."/>
            <person name="Lander E."/>
            <person name="Galagan J."/>
            <person name="Cuomo C."/>
            <person name="Devon K."/>
            <person name="Jaffe D."/>
            <person name="Butler J."/>
            <person name="Alvarez P."/>
            <person name="Gnerre S."/>
            <person name="Grabherr M."/>
            <person name="Kleber M."/>
            <person name="Mauceli E."/>
            <person name="Brockman W."/>
            <person name="Young S."/>
            <person name="LaButti K."/>
            <person name="Sykes S."/>
            <person name="DeCaprio D."/>
            <person name="Crawford M."/>
            <person name="Koehrsen M."/>
            <person name="Engels R."/>
            <person name="Montgomery P."/>
            <person name="Pearson M."/>
            <person name="Howarth C."/>
            <person name="Larson L."/>
            <person name="White J."/>
            <person name="O'Leary S."/>
            <person name="Kodira C."/>
            <person name="Zeng Q."/>
            <person name="Yandava C."/>
            <person name="Alvarado L."/>
            <person name="Longcore J."/>
            <person name="James T."/>
        </authorList>
    </citation>
    <scope>NUCLEOTIDE SEQUENCE [LARGE SCALE GENOMIC DNA]</scope>
    <source>
        <strain evidence="5 6">JEL423</strain>
    </source>
</reference>
<feature type="domain" description="HMG box" evidence="4">
    <location>
        <begin position="80"/>
        <end position="151"/>
    </location>
</feature>
<dbReference type="InterPro" id="IPR050342">
    <property type="entry name" value="HMGB"/>
</dbReference>